<organism evidence="3 4">
    <name type="scientific">Pseudogymnoascus verrucosus</name>
    <dbReference type="NCBI Taxonomy" id="342668"/>
    <lineage>
        <taxon>Eukaryota</taxon>
        <taxon>Fungi</taxon>
        <taxon>Dikarya</taxon>
        <taxon>Ascomycota</taxon>
        <taxon>Pezizomycotina</taxon>
        <taxon>Leotiomycetes</taxon>
        <taxon>Thelebolales</taxon>
        <taxon>Thelebolaceae</taxon>
        <taxon>Pseudogymnoascus</taxon>
    </lineage>
</organism>
<comment type="similarity">
    <text evidence="1">Belongs to the flavin-dependent halogenase family.</text>
</comment>
<evidence type="ECO:0000313" key="4">
    <source>
        <dbReference type="Proteomes" id="UP000091956"/>
    </source>
</evidence>
<dbReference type="RefSeq" id="XP_018129927.2">
    <property type="nucleotide sequence ID" value="XM_018276367.2"/>
</dbReference>
<accession>A0A1B8GK59</accession>
<reference evidence="4" key="2">
    <citation type="journal article" date="2018" name="Nat. Commun.">
        <title>Extreme sensitivity to ultraviolet light in the fungal pathogen causing white-nose syndrome of bats.</title>
        <authorList>
            <person name="Palmer J.M."/>
            <person name="Drees K.P."/>
            <person name="Foster J.T."/>
            <person name="Lindner D.L."/>
        </authorList>
    </citation>
    <scope>NUCLEOTIDE SEQUENCE [LARGE SCALE GENOMIC DNA]</scope>
    <source>
        <strain evidence="4">UAMH 10579</strain>
    </source>
</reference>
<dbReference type="EMBL" id="KV460230">
    <property type="protein sequence ID" value="OBT96194.2"/>
    <property type="molecule type" value="Genomic_DNA"/>
</dbReference>
<dbReference type="InterPro" id="IPR036188">
    <property type="entry name" value="FAD/NAD-bd_sf"/>
</dbReference>
<dbReference type="GO" id="GO:0016491">
    <property type="term" value="F:oxidoreductase activity"/>
    <property type="evidence" value="ECO:0007669"/>
    <property type="project" value="UniProtKB-KW"/>
</dbReference>
<reference evidence="3 4" key="1">
    <citation type="submission" date="2016-03" db="EMBL/GenBank/DDBJ databases">
        <title>Comparative genomics of Pseudogymnoascus destructans, the fungus causing white-nose syndrome of bats.</title>
        <authorList>
            <person name="Palmer J.M."/>
            <person name="Drees K.P."/>
            <person name="Foster J.T."/>
            <person name="Lindner D.L."/>
        </authorList>
    </citation>
    <scope>NUCLEOTIDE SEQUENCE [LARGE SCALE GENOMIC DNA]</scope>
    <source>
        <strain evidence="3 4">UAMH 10579</strain>
    </source>
</reference>
<dbReference type="PANTHER" id="PTHR43747">
    <property type="entry name" value="FAD-BINDING PROTEIN"/>
    <property type="match status" value="1"/>
</dbReference>
<dbReference type="STRING" id="342668.A0A1B8GK59"/>
<keyword evidence="4" id="KW-1185">Reference proteome</keyword>
<dbReference type="PANTHER" id="PTHR43747:SF5">
    <property type="entry name" value="FAD-BINDING DOMAIN-CONTAINING PROTEIN"/>
    <property type="match status" value="1"/>
</dbReference>
<dbReference type="Proteomes" id="UP000091956">
    <property type="component" value="Unassembled WGS sequence"/>
</dbReference>
<dbReference type="AlphaFoldDB" id="A0A1B8GK59"/>
<evidence type="ECO:0000256" key="1">
    <source>
        <dbReference type="ARBA" id="ARBA00005706"/>
    </source>
</evidence>
<dbReference type="SUPFAM" id="SSF51905">
    <property type="entry name" value="FAD/NAD(P)-binding domain"/>
    <property type="match status" value="1"/>
</dbReference>
<dbReference type="GeneID" id="28840316"/>
<sequence length="633" mass="71438">MVYAPIRRFANLRHDCPDISDSMLLNSNNQTEFTGVADVVVAGAGIIGLCYAIHLKNISPHLEINVFEKSSSPTQKIGESTLSSFSRFVSGDIIPHDYFLRLFGLKDGLQFYCVDERGLSVTSEDIGGLDLSFQLDRRMSELFLTMWAQKIGINVYHGVGTDFKVMPEDAFAISANGDKDGVAAPNQEIGTAMNHFTAPQVLLDDASQSLATSVKAKLVCDATGFSRRLTSKFGNRETFKGGWNCDAYWAYFQETDVKTEDRLDHWNYPATKHICFPEGWGWFIKLISWEKSPLSNLMDLISYVIDNAKRNVSARDIPSTTVLSEMFDCPFEFITSIGWAVRNDHKFPDNLEEYGATESERKFTYFKRKYPTLERLMDNSYAILPNYYGKKTYFVRKSMAFQSPVVAGDGWLAIGNSAGFTNPLISPGINAGIGGAFYAAMLTQEIFAAPEESSRAVMKKSANAFQAYHHDFMMPRLNQMNRFWYSMFRDHRLFEAMIPSFWAVGVQEIDHLYGASFVAEDVNWVVGAGTADFQTYSKAVLDVLEPTFDGVAPTEDAVEKVQALSKQLRRRLHDRYPGNKWGCYLRKYDDSLRIVPGKHERDIGGKYTCIQCVGCKYWMHNFSDFCLICGTPK</sequence>
<gene>
    <name evidence="3" type="ORF">VE01_06930</name>
</gene>
<dbReference type="InterPro" id="IPR050816">
    <property type="entry name" value="Flavin-dep_Halogenase_NPB"/>
</dbReference>
<protein>
    <submittedName>
        <fullName evidence="3">Uncharacterized protein</fullName>
    </submittedName>
</protein>
<proteinExistence type="inferred from homology"/>
<dbReference type="Gene3D" id="3.50.50.60">
    <property type="entry name" value="FAD/NAD(P)-binding domain"/>
    <property type="match status" value="1"/>
</dbReference>
<keyword evidence="2" id="KW-0560">Oxidoreductase</keyword>
<name>A0A1B8GK59_9PEZI</name>
<evidence type="ECO:0000256" key="2">
    <source>
        <dbReference type="ARBA" id="ARBA00023002"/>
    </source>
</evidence>
<evidence type="ECO:0000313" key="3">
    <source>
        <dbReference type="EMBL" id="OBT96194.2"/>
    </source>
</evidence>